<gene>
    <name evidence="1" type="ORF">VNO77_18943</name>
</gene>
<dbReference type="Proteomes" id="UP001367508">
    <property type="component" value="Unassembled WGS sequence"/>
</dbReference>
<dbReference type="AlphaFoldDB" id="A0AAN9LLQ1"/>
<evidence type="ECO:0000313" key="2">
    <source>
        <dbReference type="Proteomes" id="UP001367508"/>
    </source>
</evidence>
<keyword evidence="2" id="KW-1185">Reference proteome</keyword>
<protein>
    <submittedName>
        <fullName evidence="1">Uncharacterized protein</fullName>
    </submittedName>
</protein>
<accession>A0AAN9LLQ1</accession>
<dbReference type="EMBL" id="JAYMYQ010000004">
    <property type="protein sequence ID" value="KAK7338337.1"/>
    <property type="molecule type" value="Genomic_DNA"/>
</dbReference>
<reference evidence="1 2" key="1">
    <citation type="submission" date="2024-01" db="EMBL/GenBank/DDBJ databases">
        <title>The genomes of 5 underutilized Papilionoideae crops provide insights into root nodulation and disease resistanc.</title>
        <authorList>
            <person name="Jiang F."/>
        </authorList>
    </citation>
    <scope>NUCLEOTIDE SEQUENCE [LARGE SCALE GENOMIC DNA]</scope>
    <source>
        <strain evidence="1">LVBAO_FW01</strain>
        <tissue evidence="1">Leaves</tissue>
    </source>
</reference>
<organism evidence="1 2">
    <name type="scientific">Canavalia gladiata</name>
    <name type="common">Sword bean</name>
    <name type="synonym">Dolichos gladiatus</name>
    <dbReference type="NCBI Taxonomy" id="3824"/>
    <lineage>
        <taxon>Eukaryota</taxon>
        <taxon>Viridiplantae</taxon>
        <taxon>Streptophyta</taxon>
        <taxon>Embryophyta</taxon>
        <taxon>Tracheophyta</taxon>
        <taxon>Spermatophyta</taxon>
        <taxon>Magnoliopsida</taxon>
        <taxon>eudicotyledons</taxon>
        <taxon>Gunneridae</taxon>
        <taxon>Pentapetalae</taxon>
        <taxon>rosids</taxon>
        <taxon>fabids</taxon>
        <taxon>Fabales</taxon>
        <taxon>Fabaceae</taxon>
        <taxon>Papilionoideae</taxon>
        <taxon>50 kb inversion clade</taxon>
        <taxon>NPAAA clade</taxon>
        <taxon>indigoferoid/millettioid clade</taxon>
        <taxon>Phaseoleae</taxon>
        <taxon>Canavalia</taxon>
    </lineage>
</organism>
<name>A0AAN9LLQ1_CANGL</name>
<comment type="caution">
    <text evidence="1">The sequence shown here is derived from an EMBL/GenBank/DDBJ whole genome shotgun (WGS) entry which is preliminary data.</text>
</comment>
<proteinExistence type="predicted"/>
<evidence type="ECO:0000313" key="1">
    <source>
        <dbReference type="EMBL" id="KAK7338337.1"/>
    </source>
</evidence>
<sequence length="123" mass="13782">MPLYVDTELMSLIAICKGEFIATARDNFSRTLLYKEYSSRGRGILDDVMNVLNKHGAGYVSPAKERKDNGEEERERSKKVMDLAVMRFSGRGQQGPWAPAMEKGRLVSLDLVGISSALERKNN</sequence>